<feature type="transmembrane region" description="Helical" evidence="1">
    <location>
        <begin position="7"/>
        <end position="29"/>
    </location>
</feature>
<dbReference type="PANTHER" id="PTHR37810">
    <property type="entry name" value="IMMUNITY PROTEIN SDPI"/>
    <property type="match status" value="1"/>
</dbReference>
<dbReference type="PIRSF" id="PIRSF038959">
    <property type="entry name" value="SdpI"/>
    <property type="match status" value="1"/>
</dbReference>
<protein>
    <submittedName>
        <fullName evidence="3">Membrane protein</fullName>
    </submittedName>
</protein>
<dbReference type="PANTHER" id="PTHR37810:SF5">
    <property type="entry name" value="IMMUNITY PROTEIN SDPI"/>
    <property type="match status" value="1"/>
</dbReference>
<feature type="transmembrane region" description="Helical" evidence="1">
    <location>
        <begin position="93"/>
        <end position="111"/>
    </location>
</feature>
<dbReference type="InterPro" id="IPR025962">
    <property type="entry name" value="SdpI/YhfL"/>
</dbReference>
<feature type="transmembrane region" description="Helical" evidence="1">
    <location>
        <begin position="169"/>
        <end position="186"/>
    </location>
</feature>
<dbReference type="Proteomes" id="UP001258315">
    <property type="component" value="Unassembled WGS sequence"/>
</dbReference>
<name>A0ABU3GRW7_9SPHI</name>
<keyword evidence="1" id="KW-0812">Transmembrane</keyword>
<accession>A0ABU3GRW7</accession>
<dbReference type="EMBL" id="JAVLVU010000001">
    <property type="protein sequence ID" value="MDT3402529.1"/>
    <property type="molecule type" value="Genomic_DNA"/>
</dbReference>
<keyword evidence="1" id="KW-0472">Membrane</keyword>
<dbReference type="Pfam" id="PF07853">
    <property type="entry name" value="DUF1648"/>
    <property type="match status" value="1"/>
</dbReference>
<evidence type="ECO:0000313" key="4">
    <source>
        <dbReference type="Proteomes" id="UP001258315"/>
    </source>
</evidence>
<proteinExistence type="predicted"/>
<keyword evidence="4" id="KW-1185">Reference proteome</keyword>
<organism evidence="3 4">
    <name type="scientific">Mucilaginibacter terrae</name>
    <dbReference type="NCBI Taxonomy" id="1955052"/>
    <lineage>
        <taxon>Bacteria</taxon>
        <taxon>Pseudomonadati</taxon>
        <taxon>Bacteroidota</taxon>
        <taxon>Sphingobacteriia</taxon>
        <taxon>Sphingobacteriales</taxon>
        <taxon>Sphingobacteriaceae</taxon>
        <taxon>Mucilaginibacter</taxon>
    </lineage>
</organism>
<feature type="transmembrane region" description="Helical" evidence="1">
    <location>
        <begin position="192"/>
        <end position="212"/>
    </location>
</feature>
<evidence type="ECO:0000313" key="3">
    <source>
        <dbReference type="EMBL" id="MDT3402529.1"/>
    </source>
</evidence>
<feature type="domain" description="DUF1648" evidence="2">
    <location>
        <begin position="14"/>
        <end position="59"/>
    </location>
</feature>
<sequence length="220" mass="24603">MKKFSWYDVAAFAIWLMPIVYLINIYPALPAKVALHFGLDGKPDRYGDSNELLVPVGIMAVTSLGTYLLINFLPRIDPKQKAKYSADTFQKMALGLVVFLSAINVVIIAAAEGDLQIEKILFPMLGLFFAFLGNIMHSLKPNYFAGIRTHWTLESEETWTATHRLAGKVWFAGGLIITVVTLLLTARAANIVFLSLTGVMVVVPMVFSYIYFKNHRIKTK</sequence>
<evidence type="ECO:0000259" key="2">
    <source>
        <dbReference type="Pfam" id="PF07853"/>
    </source>
</evidence>
<evidence type="ECO:0000256" key="1">
    <source>
        <dbReference type="SAM" id="Phobius"/>
    </source>
</evidence>
<keyword evidence="1" id="KW-1133">Transmembrane helix</keyword>
<dbReference type="InterPro" id="IPR012867">
    <property type="entry name" value="DUF1648"/>
</dbReference>
<reference evidence="4" key="1">
    <citation type="submission" date="2023-07" db="EMBL/GenBank/DDBJ databases">
        <title>Functional and genomic diversity of the sorghum phyllosphere microbiome.</title>
        <authorList>
            <person name="Shade A."/>
        </authorList>
    </citation>
    <scope>NUCLEOTIDE SEQUENCE [LARGE SCALE GENOMIC DNA]</scope>
    <source>
        <strain evidence="4">SORGH_AS_0422</strain>
    </source>
</reference>
<dbReference type="Pfam" id="PF13630">
    <property type="entry name" value="SdpI"/>
    <property type="match status" value="1"/>
</dbReference>
<gene>
    <name evidence="3" type="ORF">QE417_001601</name>
</gene>
<feature type="transmembrane region" description="Helical" evidence="1">
    <location>
        <begin position="117"/>
        <end position="135"/>
    </location>
</feature>
<comment type="caution">
    <text evidence="3">The sequence shown here is derived from an EMBL/GenBank/DDBJ whole genome shotgun (WGS) entry which is preliminary data.</text>
</comment>
<feature type="transmembrane region" description="Helical" evidence="1">
    <location>
        <begin position="52"/>
        <end position="73"/>
    </location>
</feature>
<dbReference type="RefSeq" id="WP_311949094.1">
    <property type="nucleotide sequence ID" value="NZ_JAVLVU010000001.1"/>
</dbReference>
<dbReference type="InterPro" id="IPR026272">
    <property type="entry name" value="SdpI"/>
</dbReference>